<organism evidence="2 3">
    <name type="scientific">Nematocida parisii (strain ERTm3)</name>
    <name type="common">Nematode killer fungus</name>
    <dbReference type="NCBI Taxonomy" id="935791"/>
    <lineage>
        <taxon>Eukaryota</taxon>
        <taxon>Fungi</taxon>
        <taxon>Fungi incertae sedis</taxon>
        <taxon>Microsporidia</taxon>
        <taxon>Nematocida</taxon>
    </lineage>
</organism>
<evidence type="ECO:0000313" key="3">
    <source>
        <dbReference type="Proteomes" id="UP000002872"/>
    </source>
</evidence>
<name>I3EG09_NEMP3</name>
<sequence>MVSADNYHSEGVKRIVCNGSELNVKCTGTRWKISYLGTDESVSIEETGNSIYITGVEKTFYPTKYMDGSILYPDGYRLVLHSDVVYNGVPIKIIIMASVIFLIIAVSFLLFLRLEVFFLKEDKWHRKYFV</sequence>
<keyword evidence="3" id="KW-1185">Reference proteome</keyword>
<proteinExistence type="predicted"/>
<keyword evidence="1" id="KW-0812">Transmembrane</keyword>
<feature type="transmembrane region" description="Helical" evidence="1">
    <location>
        <begin position="93"/>
        <end position="119"/>
    </location>
</feature>
<protein>
    <submittedName>
        <fullName evidence="2">Uncharacterized protein</fullName>
    </submittedName>
</protein>
<evidence type="ECO:0000313" key="2">
    <source>
        <dbReference type="EMBL" id="EIJ88156.1"/>
    </source>
</evidence>
<accession>I3EG09</accession>
<gene>
    <name evidence="2" type="ORF">NEQG_01600</name>
</gene>
<dbReference type="OMA" id="TRWKISY"/>
<dbReference type="HOGENOM" id="CLU_1938716_0_0_1"/>
<dbReference type="InParanoid" id="I3EG09"/>
<dbReference type="AlphaFoldDB" id="I3EG09"/>
<dbReference type="VEuPathDB" id="MicrosporidiaDB:NEQG_01600"/>
<reference evidence="2" key="1">
    <citation type="submission" date="2011-01" db="EMBL/GenBank/DDBJ databases">
        <title>The Genome Sequence of Nematocida parisii strain ERTm3.</title>
        <authorList>
            <consortium name="The Broad Institute Genome Sequencing Platform"/>
            <consortium name="The Broad Institute Genome Sequencing Center for Infectious Disease"/>
            <person name="Cuomo C."/>
            <person name="Troemel E."/>
            <person name="Young S.K."/>
            <person name="Zeng Q."/>
            <person name="Gargeya S."/>
            <person name="Fitzgerald M."/>
            <person name="Haas B."/>
            <person name="Abouelleil A."/>
            <person name="Alvarado L."/>
            <person name="Arachchi H.M."/>
            <person name="Berlin A."/>
            <person name="Chapman S.B."/>
            <person name="Gearin G."/>
            <person name="Goldberg J."/>
            <person name="Griggs A."/>
            <person name="Gujja S."/>
            <person name="Hansen M."/>
            <person name="Heiman D."/>
            <person name="Howarth C."/>
            <person name="Larimer J."/>
            <person name="Lui A."/>
            <person name="MacDonald P.J.P."/>
            <person name="McCowen C."/>
            <person name="Montmayeur A."/>
            <person name="Murphy C."/>
            <person name="Neiman D."/>
            <person name="Pearson M."/>
            <person name="Priest M."/>
            <person name="Roberts A."/>
            <person name="Saif S."/>
            <person name="Shea T."/>
            <person name="Sisk P."/>
            <person name="Stolte C."/>
            <person name="Sykes S."/>
            <person name="Wortman J."/>
            <person name="Nusbaum C."/>
            <person name="Birren B."/>
        </authorList>
    </citation>
    <scope>NUCLEOTIDE SEQUENCE</scope>
    <source>
        <strain evidence="2">ERTm3</strain>
    </source>
</reference>
<dbReference type="Proteomes" id="UP000002872">
    <property type="component" value="Unassembled WGS sequence"/>
</dbReference>
<dbReference type="OrthoDB" id="2188129at2759"/>
<keyword evidence="1" id="KW-0472">Membrane</keyword>
<dbReference type="EMBL" id="GL870879">
    <property type="protein sequence ID" value="EIJ88156.1"/>
    <property type="molecule type" value="Genomic_DNA"/>
</dbReference>
<keyword evidence="1" id="KW-1133">Transmembrane helix</keyword>
<evidence type="ECO:0000256" key="1">
    <source>
        <dbReference type="SAM" id="Phobius"/>
    </source>
</evidence>